<evidence type="ECO:0000313" key="8">
    <source>
        <dbReference type="Proteomes" id="UP000222366"/>
    </source>
</evidence>
<reference evidence="7 8" key="1">
    <citation type="journal article" date="2017" name="Nat. Microbiol.">
        <title>Natural product diversity associated with the nematode symbionts Photorhabdus and Xenorhabdus.</title>
        <authorList>
            <person name="Tobias N.J."/>
            <person name="Wolff H."/>
            <person name="Djahanschiri B."/>
            <person name="Grundmann F."/>
            <person name="Kronenwerth M."/>
            <person name="Shi Y.M."/>
            <person name="Simonyi S."/>
            <person name="Grun P."/>
            <person name="Shapiro-Ilan D."/>
            <person name="Pidot S.J."/>
            <person name="Stinear T.P."/>
            <person name="Ebersberger I."/>
            <person name="Bode H.B."/>
        </authorList>
    </citation>
    <scope>NUCLEOTIDE SEQUENCE [LARGE SCALE GENOMIC DNA]</scope>
    <source>
        <strain evidence="7 8">DSM 17904</strain>
    </source>
</reference>
<comment type="subcellular location">
    <subcellularLocation>
        <location evidence="1">Cell membrane</location>
        <topology evidence="1">Multi-pass membrane protein</topology>
    </subcellularLocation>
</comment>
<evidence type="ECO:0000256" key="5">
    <source>
        <dbReference type="ARBA" id="ARBA00023136"/>
    </source>
</evidence>
<evidence type="ECO:0000256" key="4">
    <source>
        <dbReference type="ARBA" id="ARBA00022989"/>
    </source>
</evidence>
<feature type="transmembrane region" description="Helical" evidence="6">
    <location>
        <begin position="210"/>
        <end position="229"/>
    </location>
</feature>
<proteinExistence type="predicted"/>
<keyword evidence="4 6" id="KW-1133">Transmembrane helix</keyword>
<feature type="transmembrane region" description="Helical" evidence="6">
    <location>
        <begin position="280"/>
        <end position="301"/>
    </location>
</feature>
<feature type="transmembrane region" description="Helical" evidence="6">
    <location>
        <begin position="163"/>
        <end position="182"/>
    </location>
</feature>
<accession>A0A2D0KS22</accession>
<dbReference type="PANTHER" id="PTHR30250:SF11">
    <property type="entry name" value="O-ANTIGEN TRANSPORTER-RELATED"/>
    <property type="match status" value="1"/>
</dbReference>
<feature type="transmembrane region" description="Helical" evidence="6">
    <location>
        <begin position="405"/>
        <end position="428"/>
    </location>
</feature>
<evidence type="ECO:0000256" key="6">
    <source>
        <dbReference type="SAM" id="Phobius"/>
    </source>
</evidence>
<keyword evidence="3 6" id="KW-0812">Transmembrane</keyword>
<feature type="transmembrane region" description="Helical" evidence="6">
    <location>
        <begin position="33"/>
        <end position="55"/>
    </location>
</feature>
<feature type="transmembrane region" description="Helical" evidence="6">
    <location>
        <begin position="241"/>
        <end position="259"/>
    </location>
</feature>
<dbReference type="AlphaFoldDB" id="A0A2D0KS22"/>
<gene>
    <name evidence="7" type="ORF">Xsto_01445</name>
</gene>
<dbReference type="PANTHER" id="PTHR30250">
    <property type="entry name" value="PST FAMILY PREDICTED COLANIC ACID TRANSPORTER"/>
    <property type="match status" value="1"/>
</dbReference>
<evidence type="ECO:0000256" key="1">
    <source>
        <dbReference type="ARBA" id="ARBA00004651"/>
    </source>
</evidence>
<comment type="caution">
    <text evidence="7">The sequence shown here is derived from an EMBL/GenBank/DDBJ whole genome shotgun (WGS) entry which is preliminary data.</text>
</comment>
<feature type="transmembrane region" description="Helical" evidence="6">
    <location>
        <begin position="103"/>
        <end position="128"/>
    </location>
</feature>
<evidence type="ECO:0000313" key="7">
    <source>
        <dbReference type="EMBL" id="PHM66220.1"/>
    </source>
</evidence>
<sequence length="474" mass="53475">MVSLLCIAIQALQGILIIKIAAQFLNISEMKNWVLLAALIPYISIFDFGISQAIIREVSISKKNAGTEQYALIKTLLTFSGSVIFLLSIPTLIIGAITPSKIITSICLFIFFSLLRIFSNTLLALIFVNISVLVEKTIRLLSSLIFISSAYVFLYLQCNLYSLHISILFQSIFIIFLSFLINRKELHQAWKKNYDKEIIKKVFPNLRDWTLTYIPSLFVFSSTIYIISFTLTAEDVVKYSIIYQLFFGVLAVCNIPIQLSSPKWSQSFSKNGAGSFNKEIMNVIFEVSVISLMGCLFLNAFGNKIIHFIKPNISSIQFMSFLLFSFLVYIESIQATLTSACFSCRETNYIKITIIAGICSVLFSFIGASLYGLEGAIGGVLLSQSISCEIFNIKRALSFFNFNKWSIFKFLLFGGTIIFISAFSFSTIDSSKYEFITAEIIFYKTLILCLLTLIYIIISYLSGLYSLGKRHNEN</sequence>
<evidence type="ECO:0000256" key="2">
    <source>
        <dbReference type="ARBA" id="ARBA00022475"/>
    </source>
</evidence>
<name>A0A2D0KS22_9GAMM</name>
<evidence type="ECO:0000256" key="3">
    <source>
        <dbReference type="ARBA" id="ARBA00022692"/>
    </source>
</evidence>
<dbReference type="Proteomes" id="UP000222366">
    <property type="component" value="Unassembled WGS sequence"/>
</dbReference>
<organism evidence="7 8">
    <name type="scientific">Xenorhabdus stockiae</name>
    <dbReference type="NCBI Taxonomy" id="351614"/>
    <lineage>
        <taxon>Bacteria</taxon>
        <taxon>Pseudomonadati</taxon>
        <taxon>Pseudomonadota</taxon>
        <taxon>Gammaproteobacteria</taxon>
        <taxon>Enterobacterales</taxon>
        <taxon>Morganellaceae</taxon>
        <taxon>Xenorhabdus</taxon>
    </lineage>
</organism>
<keyword evidence="2" id="KW-1003">Cell membrane</keyword>
<feature type="transmembrane region" description="Helical" evidence="6">
    <location>
        <begin position="349"/>
        <end position="370"/>
    </location>
</feature>
<keyword evidence="5 6" id="KW-0472">Membrane</keyword>
<feature type="transmembrane region" description="Helical" evidence="6">
    <location>
        <begin position="140"/>
        <end position="157"/>
    </location>
</feature>
<dbReference type="InterPro" id="IPR050833">
    <property type="entry name" value="Poly_Biosynth_Transport"/>
</dbReference>
<dbReference type="EMBL" id="NJAJ01000010">
    <property type="protein sequence ID" value="PHM66220.1"/>
    <property type="molecule type" value="Genomic_DNA"/>
</dbReference>
<keyword evidence="8" id="KW-1185">Reference proteome</keyword>
<feature type="transmembrane region" description="Helical" evidence="6">
    <location>
        <begin position="440"/>
        <end position="461"/>
    </location>
</feature>
<feature type="transmembrane region" description="Helical" evidence="6">
    <location>
        <begin position="76"/>
        <end position="97"/>
    </location>
</feature>
<protein>
    <submittedName>
        <fullName evidence="7">Uncharacterized protein</fullName>
    </submittedName>
</protein>
<dbReference type="GO" id="GO:0005886">
    <property type="term" value="C:plasma membrane"/>
    <property type="evidence" value="ECO:0007669"/>
    <property type="project" value="UniProtKB-SubCell"/>
</dbReference>